<dbReference type="AlphaFoldDB" id="A0A413DIJ4"/>
<dbReference type="EMBL" id="QSAZ01000013">
    <property type="protein sequence ID" value="RGW85865.1"/>
    <property type="molecule type" value="Genomic_DNA"/>
</dbReference>
<reference evidence="4 5" key="1">
    <citation type="submission" date="2018-08" db="EMBL/GenBank/DDBJ databases">
        <title>A genome reference for cultivated species of the human gut microbiota.</title>
        <authorList>
            <person name="Zou Y."/>
            <person name="Xue W."/>
            <person name="Luo G."/>
        </authorList>
    </citation>
    <scope>NUCLEOTIDE SEQUENCE [LARGE SCALE GENOMIC DNA]</scope>
    <source>
        <strain evidence="1 4">AF06-19</strain>
        <strain evidence="3 5">AM30-13AC</strain>
        <strain evidence="2 6">AM44-1AT</strain>
    </source>
</reference>
<protein>
    <recommendedName>
        <fullName evidence="7">IS66 family insertion sequence element accessory protein TnpB</fullName>
    </recommendedName>
</protein>
<accession>A0A413DIJ4</accession>
<organism evidence="1 4">
    <name type="scientific">Agathobacter rectalis</name>
    <dbReference type="NCBI Taxonomy" id="39491"/>
    <lineage>
        <taxon>Bacteria</taxon>
        <taxon>Bacillati</taxon>
        <taxon>Bacillota</taxon>
        <taxon>Clostridia</taxon>
        <taxon>Lachnospirales</taxon>
        <taxon>Lachnospiraceae</taxon>
        <taxon>Agathobacter</taxon>
    </lineage>
</organism>
<evidence type="ECO:0000313" key="2">
    <source>
        <dbReference type="EMBL" id="RHA13435.1"/>
    </source>
</evidence>
<evidence type="ECO:0000313" key="6">
    <source>
        <dbReference type="Proteomes" id="UP000286341"/>
    </source>
</evidence>
<evidence type="ECO:0000313" key="3">
    <source>
        <dbReference type="EMBL" id="RHD97917.1"/>
    </source>
</evidence>
<dbReference type="Proteomes" id="UP000284835">
    <property type="component" value="Unassembled WGS sequence"/>
</dbReference>
<evidence type="ECO:0000313" key="1">
    <source>
        <dbReference type="EMBL" id="RGW85865.1"/>
    </source>
</evidence>
<dbReference type="Proteomes" id="UP000283683">
    <property type="component" value="Unassembled WGS sequence"/>
</dbReference>
<dbReference type="Proteomes" id="UP000286341">
    <property type="component" value="Unassembled WGS sequence"/>
</dbReference>
<comment type="caution">
    <text evidence="1">The sequence shown here is derived from an EMBL/GenBank/DDBJ whole genome shotgun (WGS) entry which is preliminary data.</text>
</comment>
<evidence type="ECO:0000313" key="4">
    <source>
        <dbReference type="Proteomes" id="UP000283683"/>
    </source>
</evidence>
<dbReference type="NCBIfam" id="NF047593">
    <property type="entry name" value="IS66_ISAeme5_TnpA"/>
    <property type="match status" value="1"/>
</dbReference>
<gene>
    <name evidence="3" type="ORF">DW775_00010</name>
    <name evidence="2" type="ORF">DW948_08495</name>
    <name evidence="1" type="ORF">DWV45_12040</name>
</gene>
<dbReference type="EMBL" id="QSFB01000010">
    <property type="protein sequence ID" value="RHA13435.1"/>
    <property type="molecule type" value="Genomic_DNA"/>
</dbReference>
<evidence type="ECO:0000313" key="5">
    <source>
        <dbReference type="Proteomes" id="UP000284835"/>
    </source>
</evidence>
<dbReference type="EMBL" id="QSJS01000001">
    <property type="protein sequence ID" value="RHD97917.1"/>
    <property type="molecule type" value="Genomic_DNA"/>
</dbReference>
<sequence length="127" mass="14383">MNARQKLHQIHLQEWAIRFADQKASGLTVRQWCEQNHLSFHTYNYWKHLLKEEVVDQVLPDIVPLSLPVCSYSGSSLETTAPAFPSIRANRPNNSNVKMLINGVSIEIDTAVSEEFLGKLIKAVCHA</sequence>
<proteinExistence type="predicted"/>
<evidence type="ECO:0008006" key="7">
    <source>
        <dbReference type="Google" id="ProtNLM"/>
    </source>
</evidence>
<dbReference type="RefSeq" id="WP_118083194.1">
    <property type="nucleotide sequence ID" value="NZ_JADMPC010000003.1"/>
</dbReference>
<name>A0A413DIJ4_9FIRM</name>